<dbReference type="Proteomes" id="UP000600101">
    <property type="component" value="Unassembled WGS sequence"/>
</dbReference>
<gene>
    <name evidence="14" type="ORF">H7965_02145</name>
</gene>
<dbReference type="SUPFAM" id="SSF48452">
    <property type="entry name" value="TPR-like"/>
    <property type="match status" value="2"/>
</dbReference>
<dbReference type="GO" id="GO:0006011">
    <property type="term" value="P:UDP-alpha-D-glucose metabolic process"/>
    <property type="evidence" value="ECO:0007669"/>
    <property type="project" value="InterPro"/>
</dbReference>
<feature type="signal peptide" evidence="12">
    <location>
        <begin position="1"/>
        <end position="21"/>
    </location>
</feature>
<comment type="similarity">
    <text evidence="3">Belongs to the AcsC/BcsC family.</text>
</comment>
<evidence type="ECO:0000256" key="9">
    <source>
        <dbReference type="ARBA" id="ARBA00023237"/>
    </source>
</evidence>
<dbReference type="EMBL" id="JACOMF010000002">
    <property type="protein sequence ID" value="MBC4014111.1"/>
    <property type="molecule type" value="Genomic_DNA"/>
</dbReference>
<dbReference type="AlphaFoldDB" id="A0A9X0UC68"/>
<feature type="domain" description="Cellulose synthase operon C C-terminal" evidence="13">
    <location>
        <begin position="885"/>
        <end position="1160"/>
    </location>
</feature>
<feature type="repeat" description="TPR" evidence="10">
    <location>
        <begin position="27"/>
        <end position="60"/>
    </location>
</feature>
<keyword evidence="9" id="KW-0998">Cell outer membrane</keyword>
<comment type="subcellular location">
    <subcellularLocation>
        <location evidence="1">Cell outer membrane</location>
        <topology evidence="1">Peripheral membrane protein</topology>
    </subcellularLocation>
</comment>
<dbReference type="GO" id="GO:0030244">
    <property type="term" value="P:cellulose biosynthetic process"/>
    <property type="evidence" value="ECO:0007669"/>
    <property type="project" value="UniProtKB-KW"/>
</dbReference>
<evidence type="ECO:0000256" key="12">
    <source>
        <dbReference type="SAM" id="SignalP"/>
    </source>
</evidence>
<evidence type="ECO:0000256" key="11">
    <source>
        <dbReference type="SAM" id="MobiDB-lite"/>
    </source>
</evidence>
<dbReference type="InterPro" id="IPR003921">
    <property type="entry name" value="Cell_synth_C"/>
</dbReference>
<keyword evidence="8" id="KW-0472">Membrane</keyword>
<dbReference type="GO" id="GO:0009279">
    <property type="term" value="C:cell outer membrane"/>
    <property type="evidence" value="ECO:0007669"/>
    <property type="project" value="UniProtKB-SubCell"/>
</dbReference>
<evidence type="ECO:0000256" key="10">
    <source>
        <dbReference type="PROSITE-ProRule" id="PRU00339"/>
    </source>
</evidence>
<dbReference type="Pfam" id="PF14559">
    <property type="entry name" value="TPR_19"/>
    <property type="match status" value="3"/>
</dbReference>
<evidence type="ECO:0000256" key="5">
    <source>
        <dbReference type="ARBA" id="ARBA00022737"/>
    </source>
</evidence>
<proteinExistence type="inferred from homology"/>
<keyword evidence="4 12" id="KW-0732">Signal</keyword>
<dbReference type="PRINTS" id="PR01441">
    <property type="entry name" value="CELLSNTHASEC"/>
</dbReference>
<evidence type="ECO:0000256" key="4">
    <source>
        <dbReference type="ARBA" id="ARBA00022729"/>
    </source>
</evidence>
<name>A0A9X0UC68_9PROT</name>
<dbReference type="PROSITE" id="PS50005">
    <property type="entry name" value="TPR"/>
    <property type="match status" value="1"/>
</dbReference>
<accession>A0A9X0UC68</accession>
<sequence length="1174" mass="121785">MSRGWSTALLGLALAAGPAIAQENGAVGALLRQGAHWQEQNRPDLALRSFERVLAAEPTNATALAGAARAEAQLGNATAAEALLTRLRQGVPAGDARVQDAEAGLRGARLDREGLAEARRLAQAGRAAEAVARYREVFGAGAPPDFLAGEFYLVLAGTEGGYAEARNGLAALAARGNPRQRLAYAQVLSYREASRAEGVAMLARLAEDPSVGQAAAAAWRQALLWQGANAAAVPALRSFLERHPQDAAIRQRLAEAEAPPPGASPADLARQGGFERLNSNRLSEARAAFEQAIAANPRDAEALGGLGVVRLREGRHAEAQALLDRATAEAPGNAAQWRPALDAAAYATELAEARARLRANDADAAEAALRRAVAREVTDRADAEALLGDVLLRRGDAAAAEPLYRTALARRADFGLALAGLQRALRLQGRVAEAEAIARRQAAAAPPAPPNRANALREQAAQADDETAIALLRAAQASDPENPWVGYDLARRLSGQGRTAEARAVMEAQLGSRPGPDALFAAALFAADEGRQAEAAALLDRIPPGRRTQDMTRLAARARSAGEVASAAALVRAGVPEGRTRLMALAVRPDPSGTTAAAVVRAFGEAGDGLGAEEAARAALAANRSPSPGLRLALAGALLEARREGPAQTILAGLETEPRLGTEERRQVQALQTGLAVRGSDRLNAEGNAAGGFERLRPVLARSPADPAANLALARLYQGARQPAEAARIAETVLARDPGNLDARAAVVDAALAARDLRRAEALLAEAQARSPNEPRVALMEARIARAAGDGPRALQALELAAARRSAQLGRTAGGPGQPFPREATLENPFRPRPAGLNTEIAAPAGDPMVAEIARELAAVREETAPRVMVSAIGRSRSGSGGLDRLTEMGAQLEASTSAMGGRLAVRATPVTITAGDLGGHVQVQRRLGSNALGGSGGGQPAGDQSAAGVGLGLGFQRGGFSADVGTTPLGFHETNVVGGMEVAPRMSDNVRLRLLAERRAVTDSVLSWAGVRDPLTGQVWGGVTRTGGRAQLEFASGPINFYLGGGYSALAGRGVVDNSRIEAGAGASYTVFQRPDESLTAGLDLVYFGYDKNLHDFSLGHGGYFSPQRYAAMNLPVDYRARSGDLSWRIGGTLGVASFREDASPVFPGDPGRQAQLVAASAGDPTLVAMRPG</sequence>
<feature type="compositionally biased region" description="Low complexity" evidence="11">
    <location>
        <begin position="441"/>
        <end position="458"/>
    </location>
</feature>
<dbReference type="InterPro" id="IPR019734">
    <property type="entry name" value="TPR_rpt"/>
</dbReference>
<dbReference type="InterPro" id="IPR011990">
    <property type="entry name" value="TPR-like_helical_dom_sf"/>
</dbReference>
<keyword evidence="6 10" id="KW-0802">TPR repeat</keyword>
<keyword evidence="15" id="KW-1185">Reference proteome</keyword>
<feature type="chain" id="PRO_5040864831" evidence="12">
    <location>
        <begin position="22"/>
        <end position="1174"/>
    </location>
</feature>
<evidence type="ECO:0000313" key="14">
    <source>
        <dbReference type="EMBL" id="MBC4014111.1"/>
    </source>
</evidence>
<evidence type="ECO:0000256" key="8">
    <source>
        <dbReference type="ARBA" id="ARBA00023136"/>
    </source>
</evidence>
<dbReference type="PANTHER" id="PTHR12558:SF13">
    <property type="entry name" value="CELL DIVISION CYCLE PROTEIN 27 HOMOLOG"/>
    <property type="match status" value="1"/>
</dbReference>
<dbReference type="Pfam" id="PF05420">
    <property type="entry name" value="BCSC_C"/>
    <property type="match status" value="1"/>
</dbReference>
<keyword evidence="7" id="KW-0135">Cellulose biosynthesis</keyword>
<dbReference type="InterPro" id="IPR008410">
    <property type="entry name" value="BCSC_C"/>
</dbReference>
<comment type="caution">
    <text evidence="14">The sequence shown here is derived from an EMBL/GenBank/DDBJ whole genome shotgun (WGS) entry which is preliminary data.</text>
</comment>
<protein>
    <submittedName>
        <fullName evidence="14">BCSC C-terminal domain-containing protein</fullName>
    </submittedName>
</protein>
<feature type="region of interest" description="Disordered" evidence="11">
    <location>
        <begin position="441"/>
        <end position="460"/>
    </location>
</feature>
<dbReference type="Gene3D" id="1.25.40.10">
    <property type="entry name" value="Tetratricopeptide repeat domain"/>
    <property type="match status" value="3"/>
</dbReference>
<dbReference type="SMART" id="SM00028">
    <property type="entry name" value="TPR"/>
    <property type="match status" value="5"/>
</dbReference>
<organism evidence="14 15">
    <name type="scientific">Siccirubricoccus deserti</name>
    <dbReference type="NCBI Taxonomy" id="2013562"/>
    <lineage>
        <taxon>Bacteria</taxon>
        <taxon>Pseudomonadati</taxon>
        <taxon>Pseudomonadota</taxon>
        <taxon>Alphaproteobacteria</taxon>
        <taxon>Acetobacterales</taxon>
        <taxon>Roseomonadaceae</taxon>
        <taxon>Siccirubricoccus</taxon>
    </lineage>
</organism>
<evidence type="ECO:0000256" key="7">
    <source>
        <dbReference type="ARBA" id="ARBA00022916"/>
    </source>
</evidence>
<evidence type="ECO:0000313" key="15">
    <source>
        <dbReference type="Proteomes" id="UP000600101"/>
    </source>
</evidence>
<evidence type="ECO:0000259" key="13">
    <source>
        <dbReference type="Pfam" id="PF05420"/>
    </source>
</evidence>
<evidence type="ECO:0000256" key="2">
    <source>
        <dbReference type="ARBA" id="ARBA00005186"/>
    </source>
</evidence>
<dbReference type="Pfam" id="PF13432">
    <property type="entry name" value="TPR_16"/>
    <property type="match status" value="2"/>
</dbReference>
<evidence type="ECO:0000256" key="3">
    <source>
        <dbReference type="ARBA" id="ARBA00005886"/>
    </source>
</evidence>
<evidence type="ECO:0000256" key="6">
    <source>
        <dbReference type="ARBA" id="ARBA00022803"/>
    </source>
</evidence>
<reference evidence="14" key="1">
    <citation type="submission" date="2020-08" db="EMBL/GenBank/DDBJ databases">
        <authorList>
            <person name="Hu Y."/>
            <person name="Nguyen S.V."/>
            <person name="Li F."/>
            <person name="Fanning S."/>
        </authorList>
    </citation>
    <scope>NUCLEOTIDE SEQUENCE</scope>
    <source>
        <strain evidence="14">SYSU D8009</strain>
    </source>
</reference>
<evidence type="ECO:0000256" key="1">
    <source>
        <dbReference type="ARBA" id="ARBA00004339"/>
    </source>
</evidence>
<keyword evidence="5" id="KW-0677">Repeat</keyword>
<comment type="pathway">
    <text evidence="2">Glycan metabolism; bacterial cellulose biosynthesis.</text>
</comment>
<dbReference type="PANTHER" id="PTHR12558">
    <property type="entry name" value="CELL DIVISION CYCLE 16,23,27"/>
    <property type="match status" value="1"/>
</dbReference>